<accession>A0A5B9DB37</accession>
<protein>
    <submittedName>
        <fullName evidence="2">Uncharacterized protein</fullName>
    </submittedName>
</protein>
<evidence type="ECO:0000313" key="3">
    <source>
        <dbReference type="Proteomes" id="UP000321408"/>
    </source>
</evidence>
<keyword evidence="1" id="KW-0175">Coiled coil</keyword>
<evidence type="ECO:0000313" key="2">
    <source>
        <dbReference type="EMBL" id="QEE16358.1"/>
    </source>
</evidence>
<dbReference type="GeneID" id="41330177"/>
<keyword evidence="3" id="KW-1185">Reference proteome</keyword>
<sequence length="419" mass="49497">MQEISLEEVENWYLDQLKIRFKREHKVLSKFFSLSEKELGQARNSIKTWKDRDFQSEETKLDDKTQKILERFVDSVVENLDEIRIPSIHIKDISYENSQKYCDSIKKLYSVYNSQGRKAIPRFGKQFKIEIKEVDLHLRKIGDLTQKIGKFLRKNYQDGKIAENEIKNIPQLTHNIERLGSIKGKIDGMDEELNDMKNNLTIHENDLLKLSEDADLQLFEKIEQEETVKSNNLRDYLKFKKAFKKLKKSLEKGTINARGITDNDIRPYIKDPVKTILNEGPKLNRLRDILIKTRLILEDEKDPLKLKKDLRNKIIVNINQIVSENKLEPLINENLEIKIRKEEIRGILKNKGIEQKRTDLKNKISTLTLDVEHFSKDLKHRKREYKELLSKISSDRDDLQKKIEEQIGEEVKIKIIIPN</sequence>
<feature type="coiled-coil region" evidence="1">
    <location>
        <begin position="186"/>
        <end position="213"/>
    </location>
</feature>
<organism evidence="2 3">
    <name type="scientific">Promethearchaeum syntrophicum</name>
    <dbReference type="NCBI Taxonomy" id="2594042"/>
    <lineage>
        <taxon>Archaea</taxon>
        <taxon>Promethearchaeati</taxon>
        <taxon>Promethearchaeota</taxon>
        <taxon>Promethearchaeia</taxon>
        <taxon>Promethearchaeales</taxon>
        <taxon>Promethearchaeaceae</taxon>
        <taxon>Promethearchaeum</taxon>
    </lineage>
</organism>
<gene>
    <name evidence="2" type="ORF">DSAG12_02188</name>
</gene>
<dbReference type="RefSeq" id="WP_147663242.1">
    <property type="nucleotide sequence ID" value="NZ_CP042905.2"/>
</dbReference>
<dbReference type="Proteomes" id="UP000321408">
    <property type="component" value="Chromosome"/>
</dbReference>
<feature type="coiled-coil region" evidence="1">
    <location>
        <begin position="382"/>
        <end position="409"/>
    </location>
</feature>
<dbReference type="AlphaFoldDB" id="A0A5B9DB37"/>
<reference evidence="2 3" key="1">
    <citation type="journal article" date="2020" name="Nature">
        <title>Isolation of an archaeon at the prokaryote-eukaryote interface.</title>
        <authorList>
            <person name="Imachi H."/>
            <person name="Nobu M.K."/>
            <person name="Nakahara N."/>
            <person name="Morono Y."/>
            <person name="Ogawara M."/>
            <person name="Takaki Y."/>
            <person name="Takano Y."/>
            <person name="Uematsu K."/>
            <person name="Ikuta T."/>
            <person name="Ito M."/>
            <person name="Matsui Y."/>
            <person name="Miyazaki M."/>
            <person name="Murata K."/>
            <person name="Saito Y."/>
            <person name="Sakai S."/>
            <person name="Song C."/>
            <person name="Tasumi E."/>
            <person name="Yamanaka Y."/>
            <person name="Yamaguchi T."/>
            <person name="Kamagata Y."/>
            <person name="Tamaki H."/>
            <person name="Takai K."/>
        </authorList>
    </citation>
    <scope>NUCLEOTIDE SEQUENCE [LARGE SCALE GENOMIC DNA]</scope>
    <source>
        <strain evidence="2 3">MK-D1</strain>
    </source>
</reference>
<name>A0A5B9DB37_9ARCH</name>
<reference evidence="2 3" key="2">
    <citation type="journal article" date="2024" name="Int. J. Syst. Evol. Microbiol.">
        <title>Promethearchaeum syntrophicum gen. nov., sp. nov., an anaerobic, obligately syntrophic archaeon, the first isolate of the lineage 'Asgard' archaea, and proposal of the new archaeal phylum Promethearchaeota phyl. nov. and kingdom Promethearchaeati regn. nov.</title>
        <authorList>
            <person name="Imachi H."/>
            <person name="Nobu M.K."/>
            <person name="Kato S."/>
            <person name="Takaki Y."/>
            <person name="Miyazaki M."/>
            <person name="Miyata M."/>
            <person name="Ogawara M."/>
            <person name="Saito Y."/>
            <person name="Sakai S."/>
            <person name="Tahara Y.O."/>
            <person name="Takano Y."/>
            <person name="Tasumi E."/>
            <person name="Uematsu K."/>
            <person name="Yoshimura T."/>
            <person name="Itoh T."/>
            <person name="Ohkuma M."/>
            <person name="Takai K."/>
        </authorList>
    </citation>
    <scope>NUCLEOTIDE SEQUENCE [LARGE SCALE GENOMIC DNA]</scope>
    <source>
        <strain evidence="2 3">MK-D1</strain>
    </source>
</reference>
<evidence type="ECO:0000256" key="1">
    <source>
        <dbReference type="SAM" id="Coils"/>
    </source>
</evidence>
<dbReference type="EMBL" id="CP042905">
    <property type="protein sequence ID" value="QEE16358.1"/>
    <property type="molecule type" value="Genomic_DNA"/>
</dbReference>
<proteinExistence type="predicted"/>
<dbReference type="KEGG" id="psyt:DSAG12_02188"/>